<accession>A0A8D8IPZ1</accession>
<reference evidence="1" key="1">
    <citation type="submission" date="2021-05" db="EMBL/GenBank/DDBJ databases">
        <authorList>
            <person name="Alioto T."/>
            <person name="Alioto T."/>
            <person name="Gomez Garrido J."/>
        </authorList>
    </citation>
    <scope>NUCLEOTIDE SEQUENCE</scope>
</reference>
<evidence type="ECO:0000313" key="1">
    <source>
        <dbReference type="EMBL" id="CAG6558494.1"/>
    </source>
</evidence>
<dbReference type="EMBL" id="HBUE01107081">
    <property type="protein sequence ID" value="CAG6487637.1"/>
    <property type="molecule type" value="Transcribed_RNA"/>
</dbReference>
<dbReference type="EMBL" id="HBUE01107080">
    <property type="protein sequence ID" value="CAG6487634.1"/>
    <property type="molecule type" value="Transcribed_RNA"/>
</dbReference>
<dbReference type="EMBL" id="HBUE01259804">
    <property type="protein sequence ID" value="CAG6558494.1"/>
    <property type="molecule type" value="Transcribed_RNA"/>
</dbReference>
<dbReference type="EMBL" id="HBUE01154751">
    <property type="protein sequence ID" value="CAG6507165.1"/>
    <property type="molecule type" value="Transcribed_RNA"/>
</dbReference>
<protein>
    <submittedName>
        <fullName evidence="1">(northern house mosquito) hypothetical protein</fullName>
    </submittedName>
</protein>
<proteinExistence type="predicted"/>
<dbReference type="AlphaFoldDB" id="A0A8D8IPZ1"/>
<name>A0A8D8IPZ1_CULPI</name>
<organism evidence="1">
    <name type="scientific">Culex pipiens</name>
    <name type="common">House mosquito</name>
    <dbReference type="NCBI Taxonomy" id="7175"/>
    <lineage>
        <taxon>Eukaryota</taxon>
        <taxon>Metazoa</taxon>
        <taxon>Ecdysozoa</taxon>
        <taxon>Arthropoda</taxon>
        <taxon>Hexapoda</taxon>
        <taxon>Insecta</taxon>
        <taxon>Pterygota</taxon>
        <taxon>Neoptera</taxon>
        <taxon>Endopterygota</taxon>
        <taxon>Diptera</taxon>
        <taxon>Nematocera</taxon>
        <taxon>Culicoidea</taxon>
        <taxon>Culicidae</taxon>
        <taxon>Culicinae</taxon>
        <taxon>Culicini</taxon>
        <taxon>Culex</taxon>
        <taxon>Culex</taxon>
    </lineage>
</organism>
<sequence>MLLAEMSAEFFNVKDLYTVIALRVANAAMIACSVKRDLTSDRVFDPFVTIYQLDFLLQANILSAESIEISVIECYHRMHVPKVARKVIRKHFQLKVQARRALNSATVPILVDAHVVQHLFR</sequence>